<dbReference type="InterPro" id="IPR004165">
    <property type="entry name" value="CoA_trans_fam_I"/>
</dbReference>
<organism evidence="3 4">
    <name type="scientific">Brevibacterium pityocampae</name>
    <dbReference type="NCBI Taxonomy" id="506594"/>
    <lineage>
        <taxon>Bacteria</taxon>
        <taxon>Bacillati</taxon>
        <taxon>Actinomycetota</taxon>
        <taxon>Actinomycetes</taxon>
        <taxon>Micrococcales</taxon>
        <taxon>Brevibacteriaceae</taxon>
        <taxon>Brevibacterium</taxon>
    </lineage>
</organism>
<comment type="caution">
    <text evidence="3">The sequence shown here is derived from an EMBL/GenBank/DDBJ whole genome shotgun (WGS) entry which is preliminary data.</text>
</comment>
<proteinExistence type="inferred from homology"/>
<feature type="compositionally biased region" description="Low complexity" evidence="2">
    <location>
        <begin position="342"/>
        <end position="354"/>
    </location>
</feature>
<keyword evidence="4" id="KW-1185">Reference proteome</keyword>
<comment type="similarity">
    <text evidence="1">Belongs to the 3-oxoacid CoA-transferase subunit B family.</text>
</comment>
<gene>
    <name evidence="3" type="ORF">GCM10023167_03430</name>
</gene>
<dbReference type="EMBL" id="BAABGL010000002">
    <property type="protein sequence ID" value="GAA4383680.1"/>
    <property type="molecule type" value="Genomic_DNA"/>
</dbReference>
<dbReference type="PANTHER" id="PTHR43293:SF3">
    <property type="entry name" value="CHOLESTEROL RING-CLEAVING HYDROLASE IPDB SUBUNIT"/>
    <property type="match status" value="1"/>
</dbReference>
<sequence>MNTDKVVDLAEAIAAHVHSGDTVALEGFSHLIPFAAGHEIIRQGITDLTFCRMTPDLICDMMLAAGCVSKLVCSFFASGSAGSLYEVRRRLEHHDPEPLEVEEYSHHAMVLRYHAGAARLPFMPIRSFAGSDIPSINPNIKLVADPYTGGTTYVVPPLNPDVTIIHAQRADTRGNAQIWGITGVQQEAVYAAERAIVVVEEIVAPEVIRADPNRTLIPAHAVDAVCVVPQGAHPSYVQGSYDRDCAFYREWTPISKDPQRLQEWLDDHVRNTADHAEYLDVLGRDRMAGLAVGSRPSGSVDYGRRLLGTELAAAEAGEHAAARTSDAAGPADRTEGTGGAAGTPATTTTDGGQA</sequence>
<dbReference type="Gene3D" id="3.30.30.40">
    <property type="match status" value="1"/>
</dbReference>
<dbReference type="Pfam" id="PF01144">
    <property type="entry name" value="CoA_trans"/>
    <property type="match status" value="1"/>
</dbReference>
<dbReference type="PANTHER" id="PTHR43293">
    <property type="entry name" value="ACETATE COA-TRANSFERASE YDIF"/>
    <property type="match status" value="1"/>
</dbReference>
<reference evidence="4" key="1">
    <citation type="journal article" date="2019" name="Int. J. Syst. Evol. Microbiol.">
        <title>The Global Catalogue of Microorganisms (GCM) 10K type strain sequencing project: providing services to taxonomists for standard genome sequencing and annotation.</title>
        <authorList>
            <consortium name="The Broad Institute Genomics Platform"/>
            <consortium name="The Broad Institute Genome Sequencing Center for Infectious Disease"/>
            <person name="Wu L."/>
            <person name="Ma J."/>
        </authorList>
    </citation>
    <scope>NUCLEOTIDE SEQUENCE [LARGE SCALE GENOMIC DNA]</scope>
    <source>
        <strain evidence="4">JCM 17808</strain>
    </source>
</reference>
<evidence type="ECO:0000256" key="2">
    <source>
        <dbReference type="SAM" id="MobiDB-lite"/>
    </source>
</evidence>
<dbReference type="GO" id="GO:0016740">
    <property type="term" value="F:transferase activity"/>
    <property type="evidence" value="ECO:0007669"/>
    <property type="project" value="UniProtKB-KW"/>
</dbReference>
<evidence type="ECO:0000313" key="3">
    <source>
        <dbReference type="EMBL" id="GAA4383680.1"/>
    </source>
</evidence>
<dbReference type="RefSeq" id="WP_247618963.1">
    <property type="nucleotide sequence ID" value="NZ_BAABGL010000002.1"/>
</dbReference>
<dbReference type="SMART" id="SM00882">
    <property type="entry name" value="CoA_trans"/>
    <property type="match status" value="1"/>
</dbReference>
<keyword evidence="3" id="KW-0808">Transferase</keyword>
<dbReference type="SUPFAM" id="SSF100950">
    <property type="entry name" value="NagB/RpiA/CoA transferase-like"/>
    <property type="match status" value="1"/>
</dbReference>
<evidence type="ECO:0000256" key="1">
    <source>
        <dbReference type="ARBA" id="ARBA00007047"/>
    </source>
</evidence>
<name>A0ABP8J2E5_9MICO</name>
<evidence type="ECO:0000313" key="4">
    <source>
        <dbReference type="Proteomes" id="UP001500642"/>
    </source>
</evidence>
<accession>A0ABP8J2E5</accession>
<dbReference type="Gene3D" id="3.40.1080.10">
    <property type="entry name" value="Glutaconate Coenzyme A-transferase"/>
    <property type="match status" value="1"/>
</dbReference>
<dbReference type="Proteomes" id="UP001500642">
    <property type="component" value="Unassembled WGS sequence"/>
</dbReference>
<dbReference type="InterPro" id="IPR037171">
    <property type="entry name" value="NagB/RpiA_transferase-like"/>
</dbReference>
<protein>
    <submittedName>
        <fullName evidence="3">CoA transferase subunit A</fullName>
    </submittedName>
</protein>
<feature type="region of interest" description="Disordered" evidence="2">
    <location>
        <begin position="317"/>
        <end position="354"/>
    </location>
</feature>